<comment type="caution">
    <text evidence="2">The sequence shown here is derived from an EMBL/GenBank/DDBJ whole genome shotgun (WGS) entry which is preliminary data.</text>
</comment>
<accession>A0AAW4PYY3</accession>
<dbReference type="Proteomes" id="UP001430377">
    <property type="component" value="Unassembled WGS sequence"/>
</dbReference>
<keyword evidence="3" id="KW-1185">Reference proteome</keyword>
<feature type="compositionally biased region" description="Low complexity" evidence="1">
    <location>
        <begin position="1"/>
        <end position="13"/>
    </location>
</feature>
<name>A0AAW4PYY3_9EURY</name>
<feature type="region of interest" description="Disordered" evidence="1">
    <location>
        <begin position="49"/>
        <end position="81"/>
    </location>
</feature>
<dbReference type="EMBL" id="RKLR01000019">
    <property type="protein sequence ID" value="MBX0325745.1"/>
    <property type="molecule type" value="Genomic_DNA"/>
</dbReference>
<sequence>MSTSRPTSTGSTGQRPSNRGDRALRLFDDLLFEHPEYCSTCFSRIRDRTEHDQSADSLGTGNKPTETLERSGKGIIGQDATDHDDYGAQRSHHARTYCGECGSPSGRASGARICSLQEAISRSHNIARALHRHGYYPDIDTLYRAVERLKTDPERQGKDREIFATATYLAVAAGDEAPDVPAKVPRGKLEPIRDQLGVQTGVREVEWTPAQKPRWLRILEDLDG</sequence>
<dbReference type="RefSeq" id="WP_220620607.1">
    <property type="nucleotide sequence ID" value="NZ_RKLR01000019.1"/>
</dbReference>
<organism evidence="2 3">
    <name type="scientific">Haloarcula rubra</name>
    <dbReference type="NCBI Taxonomy" id="2487747"/>
    <lineage>
        <taxon>Archaea</taxon>
        <taxon>Methanobacteriati</taxon>
        <taxon>Methanobacteriota</taxon>
        <taxon>Stenosarchaea group</taxon>
        <taxon>Halobacteria</taxon>
        <taxon>Halobacteriales</taxon>
        <taxon>Haloarculaceae</taxon>
        <taxon>Haloarcula</taxon>
    </lineage>
</organism>
<evidence type="ECO:0000313" key="2">
    <source>
        <dbReference type="EMBL" id="MBX0325745.1"/>
    </source>
</evidence>
<evidence type="ECO:0000313" key="3">
    <source>
        <dbReference type="Proteomes" id="UP001430377"/>
    </source>
</evidence>
<protein>
    <submittedName>
        <fullName evidence="2">Uncharacterized protein</fullName>
    </submittedName>
</protein>
<proteinExistence type="predicted"/>
<evidence type="ECO:0000256" key="1">
    <source>
        <dbReference type="SAM" id="MobiDB-lite"/>
    </source>
</evidence>
<dbReference type="AlphaFoldDB" id="A0AAW4PYY3"/>
<feature type="region of interest" description="Disordered" evidence="1">
    <location>
        <begin position="1"/>
        <end position="21"/>
    </location>
</feature>
<reference evidence="2 3" key="1">
    <citation type="submission" date="2021-06" db="EMBL/GenBank/DDBJ databases">
        <title>Halomicroarcula sp. a new haloarchaeum isolated from saline soil.</title>
        <authorList>
            <person name="Duran-Viseras A."/>
            <person name="Sanchez-Porro C."/>
            <person name="Ventosa A."/>
        </authorList>
    </citation>
    <scope>NUCLEOTIDE SEQUENCE [LARGE SCALE GENOMIC DNA]</scope>
    <source>
        <strain evidence="2 3">F13</strain>
    </source>
</reference>
<feature type="compositionally biased region" description="Polar residues" evidence="1">
    <location>
        <begin position="55"/>
        <end position="65"/>
    </location>
</feature>
<gene>
    <name evidence="2" type="ORF">EGH21_22265</name>
</gene>